<dbReference type="Proteomes" id="UP000219167">
    <property type="component" value="Unassembled WGS sequence"/>
</dbReference>
<feature type="region of interest" description="Disordered" evidence="1">
    <location>
        <begin position="1"/>
        <end position="30"/>
    </location>
</feature>
<keyword evidence="2" id="KW-0472">Membrane</keyword>
<sequence>MSHASARKSGIPELRSERMKPKSTSKTHFGIDHGTHEIVMGPFRWKLPQSRALRMTIGFVLIFFGLLGFLPVLGFWMIPLGLLVLSHDSPLVRRQRRKLAIWWATRKQRRAGVKRGSER</sequence>
<dbReference type="EMBL" id="OBQD01000005">
    <property type="protein sequence ID" value="SOC38098.1"/>
    <property type="molecule type" value="Genomic_DNA"/>
</dbReference>
<accession>A0A285U9L6</accession>
<gene>
    <name evidence="3" type="ORF">SAMN05892877_1056</name>
</gene>
<name>A0A285U9L6_9HYPH</name>
<keyword evidence="4" id="KW-1185">Reference proteome</keyword>
<keyword evidence="2" id="KW-0812">Transmembrane</keyword>
<feature type="transmembrane region" description="Helical" evidence="2">
    <location>
        <begin position="52"/>
        <end position="78"/>
    </location>
</feature>
<proteinExistence type="predicted"/>
<evidence type="ECO:0000256" key="1">
    <source>
        <dbReference type="SAM" id="MobiDB-lite"/>
    </source>
</evidence>
<keyword evidence="2" id="KW-1133">Transmembrane helix</keyword>
<protein>
    <submittedName>
        <fullName evidence="3">Uncharacterized protein</fullName>
    </submittedName>
</protein>
<organism evidence="3 4">
    <name type="scientific">Rhizobium subbaraonis</name>
    <dbReference type="NCBI Taxonomy" id="908946"/>
    <lineage>
        <taxon>Bacteria</taxon>
        <taxon>Pseudomonadati</taxon>
        <taxon>Pseudomonadota</taxon>
        <taxon>Alphaproteobacteria</taxon>
        <taxon>Hyphomicrobiales</taxon>
        <taxon>Rhizobiaceae</taxon>
        <taxon>Rhizobium/Agrobacterium group</taxon>
        <taxon>Rhizobium</taxon>
    </lineage>
</organism>
<evidence type="ECO:0000256" key="2">
    <source>
        <dbReference type="SAM" id="Phobius"/>
    </source>
</evidence>
<evidence type="ECO:0000313" key="4">
    <source>
        <dbReference type="Proteomes" id="UP000219167"/>
    </source>
</evidence>
<evidence type="ECO:0000313" key="3">
    <source>
        <dbReference type="EMBL" id="SOC38098.1"/>
    </source>
</evidence>
<dbReference type="AlphaFoldDB" id="A0A285U9L6"/>
<reference evidence="3 4" key="1">
    <citation type="submission" date="2017-08" db="EMBL/GenBank/DDBJ databases">
        <authorList>
            <person name="de Groot N.N."/>
        </authorList>
    </citation>
    <scope>NUCLEOTIDE SEQUENCE [LARGE SCALE GENOMIC DNA]</scope>
    <source>
        <strain evidence="3 4">JC85</strain>
    </source>
</reference>